<sequence>MIYLLITAWFLWPELFPANQISQNNQARQEAQKAYQVGNFRRALGLYMRLNQTSAIPDPGVRLNLGHTYFQLKQYQKARSEYESLLRSGSPELRTSAAHQLGVLACLEGDSTTALALFQEALLENPGNEPARYNFELVKKYYSGRKAKSRSPKKNQKQQQQTTTKLVPTGGQQVERSERQDDLLRRFRRLNLNEAQAMQLLDAMRGDDLPYALTQSARRSANKPSTEGNRW</sequence>
<comment type="caution">
    <text evidence="2">The sequence shown here is derived from an EMBL/GenBank/DDBJ whole genome shotgun (WGS) entry which is preliminary data.</text>
</comment>
<dbReference type="Gene3D" id="1.25.40.10">
    <property type="entry name" value="Tetratricopeptide repeat domain"/>
    <property type="match status" value="1"/>
</dbReference>
<name>A0A926Y0I5_9BACT</name>
<dbReference type="InterPro" id="IPR011990">
    <property type="entry name" value="TPR-like_helical_dom_sf"/>
</dbReference>
<proteinExistence type="predicted"/>
<dbReference type="AlphaFoldDB" id="A0A926Y0I5"/>
<dbReference type="RefSeq" id="WP_190890840.1">
    <property type="nucleotide sequence ID" value="NZ_JACWZY010000030.1"/>
</dbReference>
<feature type="compositionally biased region" description="Basic residues" evidence="1">
    <location>
        <begin position="144"/>
        <end position="156"/>
    </location>
</feature>
<evidence type="ECO:0000313" key="3">
    <source>
        <dbReference type="Proteomes" id="UP000598820"/>
    </source>
</evidence>
<protein>
    <submittedName>
        <fullName evidence="2">Tetratricopeptide repeat protein</fullName>
    </submittedName>
</protein>
<feature type="region of interest" description="Disordered" evidence="1">
    <location>
        <begin position="144"/>
        <end position="180"/>
    </location>
</feature>
<dbReference type="Proteomes" id="UP000598820">
    <property type="component" value="Unassembled WGS sequence"/>
</dbReference>
<accession>A0A926Y0I5</accession>
<dbReference type="EMBL" id="JACWZY010000030">
    <property type="protein sequence ID" value="MBD2704348.1"/>
    <property type="molecule type" value="Genomic_DNA"/>
</dbReference>
<dbReference type="SUPFAM" id="SSF48452">
    <property type="entry name" value="TPR-like"/>
    <property type="match status" value="1"/>
</dbReference>
<organism evidence="2 3">
    <name type="scientific">Spirosoma profusum</name>
    <dbReference type="NCBI Taxonomy" id="2771354"/>
    <lineage>
        <taxon>Bacteria</taxon>
        <taxon>Pseudomonadati</taxon>
        <taxon>Bacteroidota</taxon>
        <taxon>Cytophagia</taxon>
        <taxon>Cytophagales</taxon>
        <taxon>Cytophagaceae</taxon>
        <taxon>Spirosoma</taxon>
    </lineage>
</organism>
<reference evidence="2" key="1">
    <citation type="submission" date="2020-09" db="EMBL/GenBank/DDBJ databases">
        <authorList>
            <person name="Kim M.K."/>
        </authorList>
    </citation>
    <scope>NUCLEOTIDE SEQUENCE</scope>
    <source>
        <strain evidence="2">BT702</strain>
    </source>
</reference>
<evidence type="ECO:0000313" key="2">
    <source>
        <dbReference type="EMBL" id="MBD2704348.1"/>
    </source>
</evidence>
<evidence type="ECO:0000256" key="1">
    <source>
        <dbReference type="SAM" id="MobiDB-lite"/>
    </source>
</evidence>
<keyword evidence="3" id="KW-1185">Reference proteome</keyword>
<gene>
    <name evidence="2" type="ORF">IC229_27140</name>
</gene>